<dbReference type="FunFam" id="1.50.10.20:FF:000011">
    <property type="entry name" value="Terpene cyclase/mutase family member"/>
    <property type="match status" value="1"/>
</dbReference>
<dbReference type="GO" id="GO:0016866">
    <property type="term" value="F:intramolecular transferase activity"/>
    <property type="evidence" value="ECO:0007669"/>
    <property type="project" value="InterPro"/>
</dbReference>
<comment type="similarity">
    <text evidence="1">Belongs to the terpene cyclase/mutase family.</text>
</comment>
<dbReference type="GO" id="GO:0005811">
    <property type="term" value="C:lipid droplet"/>
    <property type="evidence" value="ECO:0007669"/>
    <property type="project" value="InterPro"/>
</dbReference>
<evidence type="ECO:0000313" key="7">
    <source>
        <dbReference type="EMBL" id="KAK1606478.1"/>
    </source>
</evidence>
<gene>
    <name evidence="7" type="ORF">QYE76_030151</name>
</gene>
<name>A0AAD8QST5_LOLMU</name>
<feature type="domain" description="Squalene cyclase C-terminal" evidence="4">
    <location>
        <begin position="416"/>
        <end position="716"/>
    </location>
</feature>
<dbReference type="Gene3D" id="1.50.10.20">
    <property type="match status" value="2"/>
</dbReference>
<proteinExistence type="inferred from homology"/>
<dbReference type="InterPro" id="IPR008930">
    <property type="entry name" value="Terpenoid_cyclase/PrenylTrfase"/>
</dbReference>
<evidence type="ECO:0000256" key="2">
    <source>
        <dbReference type="ARBA" id="ARBA00022737"/>
    </source>
</evidence>
<reference evidence="7" key="1">
    <citation type="submission" date="2023-07" db="EMBL/GenBank/DDBJ databases">
        <title>A chromosome-level genome assembly of Lolium multiflorum.</title>
        <authorList>
            <person name="Chen Y."/>
            <person name="Copetti D."/>
            <person name="Kolliker R."/>
            <person name="Studer B."/>
        </authorList>
    </citation>
    <scope>NUCLEOTIDE SEQUENCE</scope>
    <source>
        <strain evidence="7">02402/16</strain>
        <tissue evidence="7">Leaf</tissue>
    </source>
</reference>
<keyword evidence="2" id="KW-0677">Repeat</keyword>
<organism evidence="7 8">
    <name type="scientific">Lolium multiflorum</name>
    <name type="common">Italian ryegrass</name>
    <name type="synonym">Lolium perenne subsp. multiflorum</name>
    <dbReference type="NCBI Taxonomy" id="4521"/>
    <lineage>
        <taxon>Eukaryota</taxon>
        <taxon>Viridiplantae</taxon>
        <taxon>Streptophyta</taxon>
        <taxon>Embryophyta</taxon>
        <taxon>Tracheophyta</taxon>
        <taxon>Spermatophyta</taxon>
        <taxon>Magnoliopsida</taxon>
        <taxon>Liliopsida</taxon>
        <taxon>Poales</taxon>
        <taxon>Poaceae</taxon>
        <taxon>BOP clade</taxon>
        <taxon>Pooideae</taxon>
        <taxon>Poodae</taxon>
        <taxon>Poeae</taxon>
        <taxon>Poeae Chloroplast Group 2 (Poeae type)</taxon>
        <taxon>Loliodinae</taxon>
        <taxon>Loliinae</taxon>
        <taxon>Lolium</taxon>
    </lineage>
</organism>
<evidence type="ECO:0000313" key="8">
    <source>
        <dbReference type="Proteomes" id="UP001231189"/>
    </source>
</evidence>
<evidence type="ECO:0000259" key="5">
    <source>
        <dbReference type="Pfam" id="PF13249"/>
    </source>
</evidence>
<feature type="domain" description="Transposase-associated" evidence="6">
    <location>
        <begin position="722"/>
        <end position="793"/>
    </location>
</feature>
<sequence length="1039" mass="119473">MWRLKIAEGSGPWLQSSNGFLGRQVWEFDPNAGTPEERAEVERLREDFTKHRLEKRESRDLLLRLQYGKLNQFQANAPTMKIENSSDVTEELISASLRRALNQYSSLQAHDGHWPSDYSGILFIMPILILSLHVTGALNIVVSSEHRREICRYIYNHQNEDGGWGKQILGPSTMFGSCLNYATLRLLGEVPDASNVALAEGRKWILSHGSATAMPQWGKIWLSIIGIYDWSGNNPIIPELWLVPHYLPIHPGRFWCFTRLVYMPMAYLYGKKFVGPITPTILALREELYNTTYDEVNWKNARSSCAQEDLHYPGSKVQSFIYSCLNKFVEPTLNIWPVSKLRERALSSLMEYIHFNDETTKYIGICPIDKALNMICCWVENPNSDEFKQHLPRFYDYFWLSEDGMKAQVYEGCQSWETAFIIQAYCSTDLTNEFGPCIKKAHEFLQNSQVLQEHPSYEKYYRHRSKGSWTLSTADNGWSVSDCTAEAIKALLSLSKISPDLVGQPIKQERLYEAIDCVLSFMNKDGSFSTYERARTSSWLEVLNPSESFRNIVVDYPHVECTTSVIDALMMFRDQHPLYRNNEIERCVQKAALFIESKQQKDGSWYGTWGICFTYGTMFGIKGLTIAGRTYDTSSSIRRACKFLLSNQQPTGGWGESYISSENEEYVDSGRPHAVNTAWSMLGLIYSGQVERDPIPLHRAAKLLINMQQDTGDFPQQMSHPWMYGNRCAPAFREGVNSFLLVAEANKSKQGFMCCPCLKCKNEKDYSCSRDIKSHLLRFGFMSSYNVWTKHGEEGVMMEDGDEEEDNDDQYRSMFSECDDTAMDDNEEEGGEEQASDDPVDDDLRRAISDARRDCGTDKERLQFDKMLEDHHKLLYPGCEDGHRKLGSILELLKWKAEVGVTDSGFEKLMIILKKLFPRNNELPVSTYEAKKLVCPLGLDVQKIHACINDCILYRGEKYENLNKCPICGALRYKIRKDDPGDVEGEPPRKRVPAKVMWYAPIIPRLKRLFRNKEHAQLLRWHMEERKKDAMLRHPADGR</sequence>
<feature type="region of interest" description="Disordered" evidence="3">
    <location>
        <begin position="821"/>
        <end position="843"/>
    </location>
</feature>
<dbReference type="InterPro" id="IPR032696">
    <property type="entry name" value="SQ_cyclase_C"/>
</dbReference>
<dbReference type="Pfam" id="PF13249">
    <property type="entry name" value="SQHop_cyclase_N"/>
    <property type="match status" value="1"/>
</dbReference>
<protein>
    <recommendedName>
        <fullName evidence="9">Terpene cyclase/mutase family member</fullName>
    </recommendedName>
</protein>
<dbReference type="InterPro" id="IPR032697">
    <property type="entry name" value="SQ_cyclase_N"/>
</dbReference>
<dbReference type="GO" id="GO:0016104">
    <property type="term" value="P:triterpenoid biosynthetic process"/>
    <property type="evidence" value="ECO:0007669"/>
    <property type="project" value="InterPro"/>
</dbReference>
<dbReference type="PROSITE" id="PS01074">
    <property type="entry name" value="TERPENE_SYNTHASES"/>
    <property type="match status" value="1"/>
</dbReference>
<dbReference type="EMBL" id="JAUUTY010000007">
    <property type="protein sequence ID" value="KAK1606478.1"/>
    <property type="molecule type" value="Genomic_DNA"/>
</dbReference>
<dbReference type="PANTHER" id="PTHR11764">
    <property type="entry name" value="TERPENE CYCLASE/MUTASE FAMILY MEMBER"/>
    <property type="match status" value="1"/>
</dbReference>
<evidence type="ECO:0000259" key="4">
    <source>
        <dbReference type="Pfam" id="PF13243"/>
    </source>
</evidence>
<keyword evidence="8" id="KW-1185">Reference proteome</keyword>
<evidence type="ECO:0008006" key="9">
    <source>
        <dbReference type="Google" id="ProtNLM"/>
    </source>
</evidence>
<evidence type="ECO:0000256" key="3">
    <source>
        <dbReference type="SAM" id="MobiDB-lite"/>
    </source>
</evidence>
<dbReference type="InterPro" id="IPR002365">
    <property type="entry name" value="Terpene_synthase_CS"/>
</dbReference>
<dbReference type="NCBIfam" id="TIGR01787">
    <property type="entry name" value="squalene_cyclas"/>
    <property type="match status" value="1"/>
</dbReference>
<feature type="domain" description="Squalene cyclase N-terminal" evidence="5">
    <location>
        <begin position="98"/>
        <end position="367"/>
    </location>
</feature>
<evidence type="ECO:0000256" key="1">
    <source>
        <dbReference type="ARBA" id="ARBA00009755"/>
    </source>
</evidence>
<evidence type="ECO:0000259" key="6">
    <source>
        <dbReference type="Pfam" id="PF13963"/>
    </source>
</evidence>
<dbReference type="AlphaFoldDB" id="A0AAD8QST5"/>
<dbReference type="Proteomes" id="UP001231189">
    <property type="component" value="Unassembled WGS sequence"/>
</dbReference>
<dbReference type="InterPro" id="IPR018333">
    <property type="entry name" value="Squalene_cyclase"/>
</dbReference>
<dbReference type="Pfam" id="PF13963">
    <property type="entry name" value="Transpos_assoc"/>
    <property type="match status" value="1"/>
</dbReference>
<dbReference type="SUPFAM" id="SSF48239">
    <property type="entry name" value="Terpenoid cyclases/Protein prenyltransferases"/>
    <property type="match status" value="2"/>
</dbReference>
<dbReference type="PANTHER" id="PTHR11764:SF84">
    <property type="entry name" value="TERPENE CYCLASE_MUTASE FAMILY MEMBER"/>
    <property type="match status" value="1"/>
</dbReference>
<comment type="caution">
    <text evidence="7">The sequence shown here is derived from an EMBL/GenBank/DDBJ whole genome shotgun (WGS) entry which is preliminary data.</text>
</comment>
<dbReference type="CDD" id="cd02892">
    <property type="entry name" value="SQCY_1"/>
    <property type="match status" value="1"/>
</dbReference>
<accession>A0AAD8QST5</accession>
<feature type="compositionally biased region" description="Acidic residues" evidence="3">
    <location>
        <begin position="821"/>
        <end position="841"/>
    </location>
</feature>
<dbReference type="InterPro" id="IPR029480">
    <property type="entry name" value="Transpos_assoc"/>
</dbReference>
<dbReference type="Pfam" id="PF13243">
    <property type="entry name" value="SQHop_cyclase_C"/>
    <property type="match status" value="1"/>
</dbReference>